<evidence type="ECO:0000259" key="1">
    <source>
        <dbReference type="Pfam" id="PF17389"/>
    </source>
</evidence>
<dbReference type="Gene3D" id="1.50.10.10">
    <property type="match status" value="1"/>
</dbReference>
<feature type="domain" description="Alpha-L-rhamnosidase six-hairpin glycosidase" evidence="1">
    <location>
        <begin position="328"/>
        <end position="638"/>
    </location>
</feature>
<protein>
    <submittedName>
        <fullName evidence="3">Bacterial alpha-L-rhamnosidase</fullName>
    </submittedName>
</protein>
<accession>A0ABX1X3I7</accession>
<keyword evidence="4" id="KW-1185">Reference proteome</keyword>
<dbReference type="Pfam" id="PF17390">
    <property type="entry name" value="Bac_rhamnosid_C"/>
    <property type="match status" value="1"/>
</dbReference>
<comment type="caution">
    <text evidence="3">The sequence shown here is derived from an EMBL/GenBank/DDBJ whole genome shotgun (WGS) entry which is preliminary data.</text>
</comment>
<dbReference type="InterPro" id="IPR008979">
    <property type="entry name" value="Galactose-bd-like_sf"/>
</dbReference>
<dbReference type="SUPFAM" id="SSF48208">
    <property type="entry name" value="Six-hairpin glycosidases"/>
    <property type="match status" value="1"/>
</dbReference>
<dbReference type="InterPro" id="IPR012341">
    <property type="entry name" value="6hp_glycosidase-like_sf"/>
</dbReference>
<dbReference type="Gene3D" id="2.60.120.260">
    <property type="entry name" value="Galactose-binding domain-like"/>
    <property type="match status" value="1"/>
</dbReference>
<reference evidence="3 4" key="1">
    <citation type="submission" date="2019-10" db="EMBL/GenBank/DDBJ databases">
        <title>Description of Paenibacillus humi sp. nov.</title>
        <authorList>
            <person name="Carlier A."/>
            <person name="Qi S."/>
        </authorList>
    </citation>
    <scope>NUCLEOTIDE SEQUENCE [LARGE SCALE GENOMIC DNA]</scope>
    <source>
        <strain evidence="3 4">LMG 31461</strain>
    </source>
</reference>
<proteinExistence type="predicted"/>
<dbReference type="PANTHER" id="PTHR34987:SF6">
    <property type="entry name" value="ALPHA-L-RHAMNOSIDASE SIX-HAIRPIN GLYCOSIDASE DOMAIN-CONTAINING PROTEIN"/>
    <property type="match status" value="1"/>
</dbReference>
<dbReference type="InterPro" id="IPR035396">
    <property type="entry name" value="Bac_rhamnosid6H"/>
</dbReference>
<dbReference type="PANTHER" id="PTHR34987">
    <property type="entry name" value="C, PUTATIVE (AFU_ORTHOLOGUE AFUA_3G02880)-RELATED"/>
    <property type="match status" value="1"/>
</dbReference>
<evidence type="ECO:0000313" key="3">
    <source>
        <dbReference type="EMBL" id="NOU62822.1"/>
    </source>
</evidence>
<gene>
    <name evidence="3" type="ORF">GC096_02010</name>
</gene>
<dbReference type="InterPro" id="IPR035398">
    <property type="entry name" value="Bac_rhamnosid_C"/>
</dbReference>
<dbReference type="InterPro" id="IPR008928">
    <property type="entry name" value="6-hairpin_glycosidase_sf"/>
</dbReference>
<sequence>MLPTFVSPKPVQAATWTAKWIWDSTHVYNQWASFRKTVTLSSAPTSAITQIAADTKYWLYVNGNLVVFEGGLKRGPNPSDSYYDEIDLKNYLTAGTNTIAVLVWYYGKTGFSYNDSGDAAFMFQSNIVAGTTTTVNSDASWKVKPHPGYSTDLSGGQPNYRLPESNIYYNAQNATSMSNWMNSGYNDSSWVAATEKGTVGVSPWGNLVKRPIPFFKYTGLMPYTNATPSYGTGTTPIKMNLPSNLQVTPYLQVNAPAGAVIGIQTDHYADGGNGTDFNVRSTYITTGGIQEFESLGWMSGTAVEYTIPSNVQILGLKYRESGYNTNFVGSFQSDDTFFNTLWNKSARTMYLNMRDNYMDTPTRERAQWWGDVVNEMKQGFYVFDTNSYALGKKAISELVNWQKPTGELYAPIPSKGFNNELPPQMLASIWTFWQYYMYTGDASAINSTYNSIKTYMNLWTIDANGLINHRPGDWDWEDWGSDIDARVLDNSLYYLALDTTIKLANLTGNTGDVAFWQGKKNSISNNFNNILWNTTNQEYRSPGYTGDTDDRANAMAVVAGLADTSKYAAITNVLNVHKNASPYMEFYVLEALYKMGSVDSALARMKDRYAGQVSDPGYTLFEFWTKGGWGTDNHGWNGGPLYVLSAYASGVRPTQPGYTSYQITPQMGSLKTIQSTVPTIKGNIIVSLTHDKPSHFAMNVTSPGGTTASIAIPKFGMNNNTITANGTTVYSGGAPTGSISGLTYLSADNNYVYFQISPGTWSFNETGTSWPNNDELPAGFTYCGTEGATCTFSGTATVAFGAGKYNFLNKTTSTACNAATFGDPASGLLKSCYVAPSGGPSGYTLCAAENGLCSFSGPSMVAFGANGAFSYKIANNGTACNVATFGNDPLPSLTKNCYLAPSGAPTSDWTQCATEAGTCTVTGTQNVLYGAKGAFASLVTGTTTCDNVAFGSDPISGVAKACYVRTGAPTGYSTLCAVENGTCSFTGPRTVAFGAADNYTYRTFYNGTACNVAAFGNDPILYSGKSCYITP</sequence>
<name>A0ABX1X3I7_9BACL</name>
<evidence type="ECO:0000313" key="4">
    <source>
        <dbReference type="Proteomes" id="UP000653578"/>
    </source>
</evidence>
<dbReference type="EMBL" id="WHNY01000005">
    <property type="protein sequence ID" value="NOU62822.1"/>
    <property type="molecule type" value="Genomic_DNA"/>
</dbReference>
<dbReference type="Gene3D" id="2.60.420.10">
    <property type="entry name" value="Maltose phosphorylase, domain 3"/>
    <property type="match status" value="1"/>
</dbReference>
<dbReference type="Proteomes" id="UP000653578">
    <property type="component" value="Unassembled WGS sequence"/>
</dbReference>
<organism evidence="3 4">
    <name type="scientific">Paenibacillus plantarum</name>
    <dbReference type="NCBI Taxonomy" id="2654975"/>
    <lineage>
        <taxon>Bacteria</taxon>
        <taxon>Bacillati</taxon>
        <taxon>Bacillota</taxon>
        <taxon>Bacilli</taxon>
        <taxon>Bacillales</taxon>
        <taxon>Paenibacillaceae</taxon>
        <taxon>Paenibacillus</taxon>
    </lineage>
</organism>
<dbReference type="SUPFAM" id="SSF49785">
    <property type="entry name" value="Galactose-binding domain-like"/>
    <property type="match status" value="1"/>
</dbReference>
<feature type="domain" description="Alpha-L-rhamnosidase C-terminal" evidence="2">
    <location>
        <begin position="650"/>
        <end position="714"/>
    </location>
</feature>
<dbReference type="Pfam" id="PF17389">
    <property type="entry name" value="Bac_rhamnosid6H"/>
    <property type="match status" value="1"/>
</dbReference>
<evidence type="ECO:0000259" key="2">
    <source>
        <dbReference type="Pfam" id="PF17390"/>
    </source>
</evidence>